<dbReference type="OrthoDB" id="2507450at2759"/>
<dbReference type="GeneID" id="9099560"/>
<dbReference type="HOGENOM" id="CLU_1825879_0_0_1"/>
<accession>C1GU67</accession>
<feature type="chain" id="PRO_5002910050" evidence="1">
    <location>
        <begin position="21"/>
        <end position="160"/>
    </location>
</feature>
<protein>
    <submittedName>
        <fullName evidence="2">Uncharacterized protein</fullName>
    </submittedName>
</protein>
<keyword evidence="1" id="KW-0732">Signal</keyword>
<dbReference type="KEGG" id="pbl:PAAG_02062"/>
<evidence type="ECO:0000313" key="2">
    <source>
        <dbReference type="EMBL" id="EEH39873.2"/>
    </source>
</evidence>
<gene>
    <name evidence="2" type="ORF">PAAG_02062</name>
</gene>
<dbReference type="Proteomes" id="UP000002059">
    <property type="component" value="Partially assembled WGS sequence"/>
</dbReference>
<keyword evidence="3" id="KW-1185">Reference proteome</keyword>
<sequence>MPSYHRYMSLVIAQLALASAWERLHDPLRIRQYQNLQVFNHGLTGAAPAITNSGHRDKPSEVHGEMFCRTTKVNIFREYVALMAPNIVNEVHGINFTVQDCQSERESCNVAQQSAPTKYFIEHVQKTAAVSSESALAPTSPSHQVVMVLDDEFELLCDVA</sequence>
<name>C1GU67_PARBA</name>
<evidence type="ECO:0000313" key="3">
    <source>
        <dbReference type="Proteomes" id="UP000002059"/>
    </source>
</evidence>
<dbReference type="VEuPathDB" id="FungiDB:PAAG_02062"/>
<feature type="signal peptide" evidence="1">
    <location>
        <begin position="1"/>
        <end position="20"/>
    </location>
</feature>
<reference evidence="2 3" key="1">
    <citation type="journal article" date="2011" name="PLoS Genet.">
        <title>Comparative genomic analysis of human fungal pathogens causing paracoccidioidomycosis.</title>
        <authorList>
            <person name="Desjardins C.A."/>
            <person name="Champion M.D."/>
            <person name="Holder J.W."/>
            <person name="Muszewska A."/>
            <person name="Goldberg J."/>
            <person name="Bailao A.M."/>
            <person name="Brigido M.M."/>
            <person name="Ferreira M.E."/>
            <person name="Garcia A.M."/>
            <person name="Grynberg M."/>
            <person name="Gujja S."/>
            <person name="Heiman D.I."/>
            <person name="Henn M.R."/>
            <person name="Kodira C.D."/>
            <person name="Leon-Narvaez H."/>
            <person name="Longo L.V."/>
            <person name="Ma L.J."/>
            <person name="Malavazi I."/>
            <person name="Matsuo A.L."/>
            <person name="Morais F.V."/>
            <person name="Pereira M."/>
            <person name="Rodriguez-Brito S."/>
            <person name="Sakthikumar S."/>
            <person name="Salem-Izacc S.M."/>
            <person name="Sykes S.M."/>
            <person name="Teixeira M.M."/>
            <person name="Vallejo M.C."/>
            <person name="Walter M.E."/>
            <person name="Yandava C."/>
            <person name="Young S."/>
            <person name="Zeng Q."/>
            <person name="Zucker J."/>
            <person name="Felipe M.S."/>
            <person name="Goldman G.H."/>
            <person name="Haas B.J."/>
            <person name="McEwen J.G."/>
            <person name="Nino-Vega G."/>
            <person name="Puccia R."/>
            <person name="San-Blas G."/>
            <person name="Soares C.M."/>
            <person name="Birren B.W."/>
            <person name="Cuomo C.A."/>
        </authorList>
    </citation>
    <scope>NUCLEOTIDE SEQUENCE [LARGE SCALE GENOMIC DNA]</scope>
    <source>
        <strain evidence="3">ATCC MYA-826 / Pb01</strain>
    </source>
</reference>
<dbReference type="STRING" id="502779.C1GU67"/>
<proteinExistence type="predicted"/>
<organism evidence="2 3">
    <name type="scientific">Paracoccidioides lutzii (strain ATCC MYA-826 / Pb01)</name>
    <name type="common">Paracoccidioides brasiliensis</name>
    <dbReference type="NCBI Taxonomy" id="502779"/>
    <lineage>
        <taxon>Eukaryota</taxon>
        <taxon>Fungi</taxon>
        <taxon>Dikarya</taxon>
        <taxon>Ascomycota</taxon>
        <taxon>Pezizomycotina</taxon>
        <taxon>Eurotiomycetes</taxon>
        <taxon>Eurotiomycetidae</taxon>
        <taxon>Onygenales</taxon>
        <taxon>Ajellomycetaceae</taxon>
        <taxon>Paracoccidioides</taxon>
    </lineage>
</organism>
<dbReference type="RefSeq" id="XP_015701534.1">
    <property type="nucleotide sequence ID" value="XM_015844530.1"/>
</dbReference>
<evidence type="ECO:0000256" key="1">
    <source>
        <dbReference type="SAM" id="SignalP"/>
    </source>
</evidence>
<dbReference type="AlphaFoldDB" id="C1GU67"/>
<dbReference type="OMA" id="SGHRDKP"/>
<dbReference type="EMBL" id="KN293995">
    <property type="protein sequence ID" value="EEH39873.2"/>
    <property type="molecule type" value="Genomic_DNA"/>
</dbReference>